<keyword evidence="10 16" id="KW-0408">Iron</keyword>
<evidence type="ECO:0000256" key="5">
    <source>
        <dbReference type="ARBA" id="ARBA00022559"/>
    </source>
</evidence>
<dbReference type="PROSITE" id="PS50873">
    <property type="entry name" value="PEROXIDASE_4"/>
    <property type="match status" value="1"/>
</dbReference>
<comment type="catalytic activity">
    <reaction evidence="1 19">
        <text>2 a phenolic donor + H2O2 = 2 a phenolic radical donor + 2 H2O</text>
        <dbReference type="Rhea" id="RHEA:56136"/>
        <dbReference type="ChEBI" id="CHEBI:15377"/>
        <dbReference type="ChEBI" id="CHEBI:16240"/>
        <dbReference type="ChEBI" id="CHEBI:139520"/>
        <dbReference type="ChEBI" id="CHEBI:139521"/>
        <dbReference type="EC" id="1.11.1.7"/>
    </reaction>
</comment>
<dbReference type="Pfam" id="PF00141">
    <property type="entry name" value="peroxidase"/>
    <property type="match status" value="1"/>
</dbReference>
<evidence type="ECO:0000313" key="21">
    <source>
        <dbReference type="EnsemblPlants" id="QL01p025497:mrna"/>
    </source>
</evidence>
<keyword evidence="19" id="KW-0964">Secreted</keyword>
<dbReference type="CDD" id="cd00693">
    <property type="entry name" value="secretory_peroxidase"/>
    <property type="match status" value="1"/>
</dbReference>
<dbReference type="KEGG" id="qlo:115990350"/>
<evidence type="ECO:0000313" key="22">
    <source>
        <dbReference type="Proteomes" id="UP000594261"/>
    </source>
</evidence>
<feature type="disulfide bond" evidence="18">
    <location>
        <begin position="35"/>
        <end position="115"/>
    </location>
</feature>
<dbReference type="PROSITE" id="PS00435">
    <property type="entry name" value="PEROXIDASE_1"/>
    <property type="match status" value="1"/>
</dbReference>
<dbReference type="PRINTS" id="PR00458">
    <property type="entry name" value="PEROXIDASE"/>
</dbReference>
<dbReference type="PANTHER" id="PTHR31388:SF257">
    <property type="entry name" value="PEROXIDASE"/>
    <property type="match status" value="1"/>
</dbReference>
<organism evidence="21 22">
    <name type="scientific">Quercus lobata</name>
    <name type="common">Valley oak</name>
    <dbReference type="NCBI Taxonomy" id="97700"/>
    <lineage>
        <taxon>Eukaryota</taxon>
        <taxon>Viridiplantae</taxon>
        <taxon>Streptophyta</taxon>
        <taxon>Embryophyta</taxon>
        <taxon>Tracheophyta</taxon>
        <taxon>Spermatophyta</taxon>
        <taxon>Magnoliopsida</taxon>
        <taxon>eudicotyledons</taxon>
        <taxon>Gunneridae</taxon>
        <taxon>Pentapetalae</taxon>
        <taxon>rosids</taxon>
        <taxon>fabids</taxon>
        <taxon>Fagales</taxon>
        <taxon>Fagaceae</taxon>
        <taxon>Quercus</taxon>
    </lineage>
</organism>
<keyword evidence="6 19" id="KW-0349">Heme</keyword>
<evidence type="ECO:0000256" key="19">
    <source>
        <dbReference type="RuleBase" id="RU362060"/>
    </source>
</evidence>
<keyword evidence="12" id="KW-0325">Glycoprotein</keyword>
<dbReference type="EnsemblPlants" id="QL01p025497:mrna">
    <property type="protein sequence ID" value="QL01p025497:mrna"/>
    <property type="gene ID" value="QL01p025497"/>
</dbReference>
<dbReference type="Gene3D" id="1.10.520.10">
    <property type="match status" value="1"/>
</dbReference>
<dbReference type="InterPro" id="IPR010255">
    <property type="entry name" value="Haem_peroxidase_sf"/>
</dbReference>
<dbReference type="InterPro" id="IPR033905">
    <property type="entry name" value="Secretory_peroxidase"/>
</dbReference>
<feature type="binding site" evidence="16">
    <location>
        <position position="246"/>
    </location>
    <ligand>
        <name>Ca(2+)</name>
        <dbReference type="ChEBI" id="CHEBI:29108"/>
        <label>2</label>
    </ligand>
</feature>
<evidence type="ECO:0000256" key="2">
    <source>
        <dbReference type="ARBA" id="ARBA00002322"/>
    </source>
</evidence>
<evidence type="ECO:0000256" key="3">
    <source>
        <dbReference type="ARBA" id="ARBA00006873"/>
    </source>
</evidence>
<feature type="binding site" evidence="16">
    <location>
        <position position="70"/>
    </location>
    <ligand>
        <name>Ca(2+)</name>
        <dbReference type="ChEBI" id="CHEBI:29108"/>
        <label>1</label>
    </ligand>
</feature>
<protein>
    <recommendedName>
        <fullName evidence="4 19">Peroxidase</fullName>
        <ecNumber evidence="4 19">1.11.1.7</ecNumber>
    </recommendedName>
</protein>
<feature type="active site" description="Proton acceptor" evidence="14">
    <location>
        <position position="66"/>
    </location>
</feature>
<dbReference type="InterPro" id="IPR000823">
    <property type="entry name" value="Peroxidase_pln"/>
</dbReference>
<dbReference type="InterPro" id="IPR002016">
    <property type="entry name" value="Haem_peroxidase"/>
</dbReference>
<feature type="binding site" evidence="16">
    <location>
        <position position="88"/>
    </location>
    <ligand>
        <name>Ca(2+)</name>
        <dbReference type="ChEBI" id="CHEBI:29108"/>
        <label>1</label>
    </ligand>
</feature>
<feature type="binding site" evidence="16">
    <location>
        <position position="76"/>
    </location>
    <ligand>
        <name>Ca(2+)</name>
        <dbReference type="ChEBI" id="CHEBI:29108"/>
        <label>1</label>
    </ligand>
</feature>
<feature type="binding site" evidence="16">
    <location>
        <position position="67"/>
    </location>
    <ligand>
        <name>Ca(2+)</name>
        <dbReference type="ChEBI" id="CHEBI:29108"/>
        <label>1</label>
    </ligand>
</feature>
<proteinExistence type="inferred from homology"/>
<dbReference type="Gene3D" id="1.10.420.10">
    <property type="entry name" value="Peroxidase, domain 2"/>
    <property type="match status" value="1"/>
</dbReference>
<comment type="cofactor">
    <cofactor evidence="16 19">
        <name>heme b</name>
        <dbReference type="ChEBI" id="CHEBI:60344"/>
    </cofactor>
    <text evidence="16 19">Binds 1 heme b (iron(II)-protoporphyrin IX) group per subunit.</text>
</comment>
<dbReference type="GO" id="GO:0020037">
    <property type="term" value="F:heme binding"/>
    <property type="evidence" value="ECO:0007669"/>
    <property type="project" value="UniProtKB-UniRule"/>
</dbReference>
<dbReference type="GO" id="GO:0042744">
    <property type="term" value="P:hydrogen peroxide catabolic process"/>
    <property type="evidence" value="ECO:0007669"/>
    <property type="project" value="UniProtKB-KW"/>
</dbReference>
<dbReference type="EC" id="1.11.1.7" evidence="4 19"/>
<feature type="disulfide bond" evidence="18">
    <location>
        <begin position="121"/>
        <end position="314"/>
    </location>
</feature>
<feature type="domain" description="Plant heme peroxidase family profile" evidence="20">
    <location>
        <begin position="25"/>
        <end position="318"/>
    </location>
</feature>
<feature type="binding site" evidence="16">
    <location>
        <position position="194"/>
    </location>
    <ligand>
        <name>Ca(2+)</name>
        <dbReference type="ChEBI" id="CHEBI:29108"/>
        <label>2</label>
    </ligand>
</feature>
<comment type="subcellular location">
    <subcellularLocation>
        <location evidence="19">Secreted</location>
    </subcellularLocation>
</comment>
<evidence type="ECO:0000256" key="15">
    <source>
        <dbReference type="PIRSR" id="PIRSR600823-2"/>
    </source>
</evidence>
<comment type="function">
    <text evidence="2">Removal of H(2)O(2), oxidation of toxic reductants, biosynthesis and degradation of lignin, suberization, auxin catabolism, response to environmental stresses such as wounding, pathogen attack and oxidative stress. These functions might be dependent on each isozyme/isoform in each plant tissue.</text>
</comment>
<dbReference type="GO" id="GO:0046872">
    <property type="term" value="F:metal ion binding"/>
    <property type="evidence" value="ECO:0007669"/>
    <property type="project" value="UniProtKB-UniRule"/>
</dbReference>
<keyword evidence="11 18" id="KW-1015">Disulfide bond</keyword>
<dbReference type="GO" id="GO:0006979">
    <property type="term" value="P:response to oxidative stress"/>
    <property type="evidence" value="ECO:0007669"/>
    <property type="project" value="UniProtKB-UniRule"/>
</dbReference>
<dbReference type="OrthoDB" id="2113341at2759"/>
<keyword evidence="8 16" id="KW-0106">Calcium</keyword>
<dbReference type="OMA" id="ERICPQV"/>
<name>A0A7N2KNK4_QUELO</name>
<evidence type="ECO:0000256" key="17">
    <source>
        <dbReference type="PIRSR" id="PIRSR600823-4"/>
    </source>
</evidence>
<dbReference type="GeneID" id="115990350"/>
<feature type="chain" id="PRO_5029945914" description="Peroxidase" evidence="19">
    <location>
        <begin position="25"/>
        <end position="318"/>
    </location>
</feature>
<dbReference type="GO" id="GO:0140825">
    <property type="term" value="F:lactoperoxidase activity"/>
    <property type="evidence" value="ECO:0007669"/>
    <property type="project" value="UniProtKB-EC"/>
</dbReference>
<evidence type="ECO:0000256" key="13">
    <source>
        <dbReference type="ARBA" id="ARBA00023324"/>
    </source>
</evidence>
<keyword evidence="13 19" id="KW-0376">Hydrogen peroxide</keyword>
<dbReference type="InParanoid" id="A0A7N2KNK4"/>
<comment type="cofactor">
    <cofactor evidence="16 19">
        <name>Ca(2+)</name>
        <dbReference type="ChEBI" id="CHEBI:29108"/>
    </cofactor>
    <text evidence="16 19">Binds 2 calcium ions per subunit.</text>
</comment>
<feature type="binding site" evidence="16">
    <location>
        <position position="238"/>
    </location>
    <ligand>
        <name>Ca(2+)</name>
        <dbReference type="ChEBI" id="CHEBI:29108"/>
        <label>2</label>
    </ligand>
</feature>
<keyword evidence="5 19" id="KW-0575">Peroxidase</keyword>
<evidence type="ECO:0000256" key="11">
    <source>
        <dbReference type="ARBA" id="ARBA00023157"/>
    </source>
</evidence>
<reference evidence="21" key="2">
    <citation type="submission" date="2021-01" db="UniProtKB">
        <authorList>
            <consortium name="EnsemblPlants"/>
        </authorList>
    </citation>
    <scope>IDENTIFICATION</scope>
</reference>
<dbReference type="SUPFAM" id="SSF48113">
    <property type="entry name" value="Heme-dependent peroxidases"/>
    <property type="match status" value="1"/>
</dbReference>
<dbReference type="InterPro" id="IPR019794">
    <property type="entry name" value="Peroxidases_AS"/>
</dbReference>
<dbReference type="FunFam" id="1.10.420.10:FF:000001">
    <property type="entry name" value="Peroxidase"/>
    <property type="match status" value="1"/>
</dbReference>
<evidence type="ECO:0000256" key="7">
    <source>
        <dbReference type="ARBA" id="ARBA00022723"/>
    </source>
</evidence>
<dbReference type="GO" id="GO:0005576">
    <property type="term" value="C:extracellular region"/>
    <property type="evidence" value="ECO:0007669"/>
    <property type="project" value="UniProtKB-SubCell"/>
</dbReference>
<dbReference type="RefSeq" id="XP_030970062.1">
    <property type="nucleotide sequence ID" value="XM_031114202.1"/>
</dbReference>
<feature type="binding site" evidence="16">
    <location>
        <position position="72"/>
    </location>
    <ligand>
        <name>Ca(2+)</name>
        <dbReference type="ChEBI" id="CHEBI:29108"/>
        <label>1</label>
    </ligand>
</feature>
<dbReference type="PRINTS" id="PR00461">
    <property type="entry name" value="PLPEROXIDASE"/>
</dbReference>
<feature type="site" description="Transition state stabilizer" evidence="17">
    <location>
        <position position="62"/>
    </location>
</feature>
<dbReference type="Proteomes" id="UP000594261">
    <property type="component" value="Chromosome 1"/>
</dbReference>
<evidence type="ECO:0000256" key="16">
    <source>
        <dbReference type="PIRSR" id="PIRSR600823-3"/>
    </source>
</evidence>
<dbReference type="PANTHER" id="PTHR31388">
    <property type="entry name" value="PEROXIDASE 72-RELATED"/>
    <property type="match status" value="1"/>
</dbReference>
<comment type="similarity">
    <text evidence="19">Belongs to the peroxidase family. Classical plant (class III) peroxidase subfamily.</text>
</comment>
<keyword evidence="7 16" id="KW-0479">Metal-binding</keyword>
<accession>A0A7N2KNK4</accession>
<keyword evidence="19" id="KW-0732">Signal</keyword>
<evidence type="ECO:0000256" key="12">
    <source>
        <dbReference type="ARBA" id="ARBA00023180"/>
    </source>
</evidence>
<evidence type="ECO:0000256" key="14">
    <source>
        <dbReference type="PIRSR" id="PIRSR600823-1"/>
    </source>
</evidence>
<dbReference type="Gramene" id="QL01p025497:mrna">
    <property type="protein sequence ID" value="QL01p025497:mrna"/>
    <property type="gene ID" value="QL01p025497"/>
</dbReference>
<dbReference type="AlphaFoldDB" id="A0A7N2KNK4"/>
<feature type="binding site" description="axial binding residue" evidence="16">
    <location>
        <position position="193"/>
    </location>
    <ligand>
        <name>heme b</name>
        <dbReference type="ChEBI" id="CHEBI:60344"/>
    </ligand>
    <ligandPart>
        <name>Fe</name>
        <dbReference type="ChEBI" id="CHEBI:18248"/>
    </ligandPart>
</feature>
<evidence type="ECO:0000256" key="4">
    <source>
        <dbReference type="ARBA" id="ARBA00012313"/>
    </source>
</evidence>
<dbReference type="PROSITE" id="PS00436">
    <property type="entry name" value="PEROXIDASE_2"/>
    <property type="match status" value="1"/>
</dbReference>
<evidence type="ECO:0000256" key="6">
    <source>
        <dbReference type="ARBA" id="ARBA00022617"/>
    </source>
</evidence>
<reference evidence="21 22" key="1">
    <citation type="journal article" date="2016" name="G3 (Bethesda)">
        <title>First Draft Assembly and Annotation of the Genome of a California Endemic Oak Quercus lobata Nee (Fagaceae).</title>
        <authorList>
            <person name="Sork V.L."/>
            <person name="Fitz-Gibbon S.T."/>
            <person name="Puiu D."/>
            <person name="Crepeau M."/>
            <person name="Gugger P.F."/>
            <person name="Sherman R."/>
            <person name="Stevens K."/>
            <person name="Langley C.H."/>
            <person name="Pellegrini M."/>
            <person name="Salzberg S.L."/>
        </authorList>
    </citation>
    <scope>NUCLEOTIDE SEQUENCE [LARGE SCALE GENOMIC DNA]</scope>
    <source>
        <strain evidence="21 22">cv. SW786</strain>
    </source>
</reference>
<evidence type="ECO:0000256" key="10">
    <source>
        <dbReference type="ARBA" id="ARBA00023004"/>
    </source>
</evidence>
<keyword evidence="22" id="KW-1185">Reference proteome</keyword>
<evidence type="ECO:0000256" key="18">
    <source>
        <dbReference type="PIRSR" id="PIRSR600823-5"/>
    </source>
</evidence>
<dbReference type="EMBL" id="LRBV02000001">
    <property type="status" value="NOT_ANNOTATED_CDS"/>
    <property type="molecule type" value="Genomic_DNA"/>
</dbReference>
<gene>
    <name evidence="21" type="primary">LOC115990350</name>
</gene>
<feature type="binding site" evidence="15">
    <location>
        <position position="163"/>
    </location>
    <ligand>
        <name>substrate</name>
    </ligand>
</feature>
<feature type="disulfide bond" evidence="18">
    <location>
        <begin position="68"/>
        <end position="73"/>
    </location>
</feature>
<feature type="signal peptide" evidence="19">
    <location>
        <begin position="1"/>
        <end position="24"/>
    </location>
</feature>
<feature type="binding site" evidence="16">
    <location>
        <position position="74"/>
    </location>
    <ligand>
        <name>Ca(2+)</name>
        <dbReference type="ChEBI" id="CHEBI:29108"/>
        <label>1</label>
    </ligand>
</feature>
<feature type="disulfide bond" evidence="18">
    <location>
        <begin position="200"/>
        <end position="225"/>
    </location>
</feature>
<evidence type="ECO:0000256" key="9">
    <source>
        <dbReference type="ARBA" id="ARBA00023002"/>
    </source>
</evidence>
<comment type="similarity">
    <text evidence="3">Belongs to the peroxidase family. Ascorbate peroxidase subfamily.</text>
</comment>
<dbReference type="FunFam" id="1.10.520.10:FF:000001">
    <property type="entry name" value="Peroxidase"/>
    <property type="match status" value="1"/>
</dbReference>
<keyword evidence="9 19" id="KW-0560">Oxidoreductase</keyword>
<evidence type="ECO:0000259" key="20">
    <source>
        <dbReference type="PROSITE" id="PS50873"/>
    </source>
</evidence>
<sequence length="318" mass="33894">MALYSHSSMFCFFTILLIFGDASAQLSPFYYAKTCPRALSTIQTAVNNAVVKEHRMGASLLRLHFHDCFVNGCDASVLLDDTSSFTGEKTAGPNVDSLRGFEVIDTIKTSLESACPGVVSCADILAVAARDSVAALAGPSWTVQLGRRDSTTASLSAANSDLPSPAMDLKDLISTFSNKGFSTKEMVALSGSHTIGQARCLMFRGRIYNETTIDSEFTKSTQSNCPITGGDSSLSPIDATSPVIFDNAYFRNLVNSKGLLHSDQQLFSGGSTDSQVTTYSSGFSTFFTDFANAMVKMGNLSPLTGSNGEIRTNCGKIN</sequence>
<evidence type="ECO:0000256" key="8">
    <source>
        <dbReference type="ARBA" id="ARBA00022837"/>
    </source>
</evidence>
<evidence type="ECO:0000256" key="1">
    <source>
        <dbReference type="ARBA" id="ARBA00000189"/>
    </source>
</evidence>
<dbReference type="InterPro" id="IPR019793">
    <property type="entry name" value="Peroxidases_heam-ligand_BS"/>
</dbReference>